<protein>
    <submittedName>
        <fullName evidence="7">SET and MYND domain protein</fullName>
    </submittedName>
</protein>
<dbReference type="Pfam" id="PF00856">
    <property type="entry name" value="SET"/>
    <property type="match status" value="1"/>
</dbReference>
<accession>A0ABR4KWB4</accession>
<reference evidence="7 8" key="1">
    <citation type="submission" date="2024-07" db="EMBL/GenBank/DDBJ databases">
        <title>Section-level genome sequencing and comparative genomics of Aspergillus sections Usti and Cavernicolus.</title>
        <authorList>
            <consortium name="Lawrence Berkeley National Laboratory"/>
            <person name="Nybo J.L."/>
            <person name="Vesth T.C."/>
            <person name="Theobald S."/>
            <person name="Frisvad J.C."/>
            <person name="Larsen T.O."/>
            <person name="Kjaerboelling I."/>
            <person name="Rothschild-Mancinelli K."/>
            <person name="Lyhne E.K."/>
            <person name="Kogle M.E."/>
            <person name="Barry K."/>
            <person name="Clum A."/>
            <person name="Na H."/>
            <person name="Ledsgaard L."/>
            <person name="Lin J."/>
            <person name="Lipzen A."/>
            <person name="Kuo A."/>
            <person name="Riley R."/>
            <person name="Mondo S."/>
            <person name="Labutti K."/>
            <person name="Haridas S."/>
            <person name="Pangalinan J."/>
            <person name="Salamov A.A."/>
            <person name="Simmons B.A."/>
            <person name="Magnuson J.K."/>
            <person name="Chen J."/>
            <person name="Drula E."/>
            <person name="Henrissat B."/>
            <person name="Wiebenga A."/>
            <person name="Lubbers R.J."/>
            <person name="Gomes A.C."/>
            <person name="Makela M.R."/>
            <person name="Stajich J."/>
            <person name="Grigoriev I.V."/>
            <person name="Mortensen U.H."/>
            <person name="De Vries R.P."/>
            <person name="Baker S.E."/>
            <person name="Andersen M.R."/>
        </authorList>
    </citation>
    <scope>NUCLEOTIDE SEQUENCE [LARGE SCALE GENOMIC DNA]</scope>
    <source>
        <strain evidence="7 8">CBS 123904</strain>
    </source>
</reference>
<dbReference type="EMBL" id="JBFXLU010000006">
    <property type="protein sequence ID" value="KAL2856568.1"/>
    <property type="molecule type" value="Genomic_DNA"/>
</dbReference>
<dbReference type="PROSITE" id="PS50865">
    <property type="entry name" value="ZF_MYND_2"/>
    <property type="match status" value="1"/>
</dbReference>
<evidence type="ECO:0000256" key="2">
    <source>
        <dbReference type="ARBA" id="ARBA00022771"/>
    </source>
</evidence>
<evidence type="ECO:0000256" key="4">
    <source>
        <dbReference type="PROSITE-ProRule" id="PRU00134"/>
    </source>
</evidence>
<evidence type="ECO:0000259" key="6">
    <source>
        <dbReference type="PROSITE" id="PS50865"/>
    </source>
</evidence>
<evidence type="ECO:0000259" key="5">
    <source>
        <dbReference type="PROSITE" id="PS50280"/>
    </source>
</evidence>
<dbReference type="InterPro" id="IPR050869">
    <property type="entry name" value="H3K4_H4K5_MeTrfase"/>
</dbReference>
<keyword evidence="2 4" id="KW-0863">Zinc-finger</keyword>
<keyword evidence="8" id="KW-1185">Reference proteome</keyword>
<dbReference type="Pfam" id="PF01753">
    <property type="entry name" value="zf-MYND"/>
    <property type="match status" value="1"/>
</dbReference>
<proteinExistence type="predicted"/>
<evidence type="ECO:0000256" key="3">
    <source>
        <dbReference type="ARBA" id="ARBA00022833"/>
    </source>
</evidence>
<keyword evidence="3" id="KW-0862">Zinc</keyword>
<dbReference type="InterPro" id="IPR002893">
    <property type="entry name" value="Znf_MYND"/>
</dbReference>
<dbReference type="PANTHER" id="PTHR12197">
    <property type="entry name" value="HISTONE-LYSINE N-METHYLTRANSFERASE SMYD"/>
    <property type="match status" value="1"/>
</dbReference>
<dbReference type="Proteomes" id="UP001610446">
    <property type="component" value="Unassembled WGS sequence"/>
</dbReference>
<dbReference type="PANTHER" id="PTHR12197:SF251">
    <property type="entry name" value="EG:BACR7C10.4 PROTEIN"/>
    <property type="match status" value="1"/>
</dbReference>
<feature type="domain" description="MYND-type" evidence="6">
    <location>
        <begin position="59"/>
        <end position="105"/>
    </location>
</feature>
<dbReference type="Gene3D" id="1.10.220.160">
    <property type="match status" value="1"/>
</dbReference>
<dbReference type="InterPro" id="IPR001214">
    <property type="entry name" value="SET_dom"/>
</dbReference>
<dbReference type="Gene3D" id="2.170.270.10">
    <property type="entry name" value="SET domain"/>
    <property type="match status" value="1"/>
</dbReference>
<evidence type="ECO:0000313" key="7">
    <source>
        <dbReference type="EMBL" id="KAL2856568.1"/>
    </source>
</evidence>
<sequence>MALTATSQRFFDSNTSPGIASRIGRGLFATADFGIGGDVLHIERPFLAVLETDRLDDTCAGCFGATSSEQGESIKPLPCSGCQVTKYCNKTCQAQDWNLGHRLECPIFKKLKPRILPINARAVLRIILRMSAPPRFAFDPDELNLFDQLESHMDEIRTTNAPVWERITLSSMAVKRYSGTEMELEEILKISAKLDVNSFSLTTAAYDRVGVYLHPYAAIMNHDCNYNAIVGFDGPEMYVKAIRPIKKDDQIFISYVDATNRFSVRNKELLQRFYFTCRCNKCLYEEGEPLELPGAVVDAYALLESDSASYEGDQLMGTITNLTDLSWSISEQPLVAIVDEYIATLLSENEIASALSAAALRYLHIDPDLYPEGHSLRVVHAWALANIALHASESRPRTVLKVYGGIIDGSMYQGGEVSVNTKFIAYSVLNTLVLGGNESCVVPGLKETIRRAYAQLDEELRAQGTHLREEMDRVSGDWAKLDRVALSIVGKHVKRR</sequence>
<name>A0ABR4KWB4_9EURO</name>
<dbReference type="SUPFAM" id="SSF82199">
    <property type="entry name" value="SET domain"/>
    <property type="match status" value="1"/>
</dbReference>
<evidence type="ECO:0000313" key="8">
    <source>
        <dbReference type="Proteomes" id="UP001610446"/>
    </source>
</evidence>
<comment type="caution">
    <text evidence="7">The sequence shown here is derived from an EMBL/GenBank/DDBJ whole genome shotgun (WGS) entry which is preliminary data.</text>
</comment>
<dbReference type="Gene3D" id="6.10.140.2220">
    <property type="match status" value="1"/>
</dbReference>
<feature type="domain" description="SET" evidence="5">
    <location>
        <begin position="6"/>
        <end position="256"/>
    </location>
</feature>
<dbReference type="PROSITE" id="PS01360">
    <property type="entry name" value="ZF_MYND_1"/>
    <property type="match status" value="1"/>
</dbReference>
<dbReference type="PROSITE" id="PS50280">
    <property type="entry name" value="SET"/>
    <property type="match status" value="1"/>
</dbReference>
<gene>
    <name evidence="7" type="ORF">BJY01DRAFT_169903</name>
</gene>
<dbReference type="InterPro" id="IPR046341">
    <property type="entry name" value="SET_dom_sf"/>
</dbReference>
<organism evidence="7 8">
    <name type="scientific">Aspergillus pseudoustus</name>
    <dbReference type="NCBI Taxonomy" id="1810923"/>
    <lineage>
        <taxon>Eukaryota</taxon>
        <taxon>Fungi</taxon>
        <taxon>Dikarya</taxon>
        <taxon>Ascomycota</taxon>
        <taxon>Pezizomycotina</taxon>
        <taxon>Eurotiomycetes</taxon>
        <taxon>Eurotiomycetidae</taxon>
        <taxon>Eurotiales</taxon>
        <taxon>Aspergillaceae</taxon>
        <taxon>Aspergillus</taxon>
        <taxon>Aspergillus subgen. Nidulantes</taxon>
    </lineage>
</organism>
<evidence type="ECO:0000256" key="1">
    <source>
        <dbReference type="ARBA" id="ARBA00022723"/>
    </source>
</evidence>
<keyword evidence="1" id="KW-0479">Metal-binding</keyword>